<feature type="domain" description="Polypeptide-transport-associated ShlB-type" evidence="5">
    <location>
        <begin position="86"/>
        <end position="158"/>
    </location>
</feature>
<dbReference type="RefSeq" id="WP_198708392.1">
    <property type="nucleotide sequence ID" value="NZ_JAEILM010000075.1"/>
</dbReference>
<protein>
    <submittedName>
        <fullName evidence="7">ShlB/FhaC/HecB family hemolysin secretion/activation protein</fullName>
    </submittedName>
</protein>
<keyword evidence="3" id="KW-0998">Cell outer membrane</keyword>
<name>A0ABS0V8A2_9PSED</name>
<feature type="domain" description="ShlB POTRA" evidence="6">
    <location>
        <begin position="175"/>
        <end position="203"/>
    </location>
</feature>
<organism evidence="7 8">
    <name type="scientific">Pseudomonas paralactis</name>
    <dbReference type="NCBI Taxonomy" id="1615673"/>
    <lineage>
        <taxon>Bacteria</taxon>
        <taxon>Pseudomonadati</taxon>
        <taxon>Pseudomonadota</taxon>
        <taxon>Gammaproteobacteria</taxon>
        <taxon>Pseudomonadales</taxon>
        <taxon>Pseudomonadaceae</taxon>
        <taxon>Pseudomonas</taxon>
    </lineage>
</organism>
<evidence type="ECO:0000256" key="3">
    <source>
        <dbReference type="ARBA" id="ARBA00023237"/>
    </source>
</evidence>
<evidence type="ECO:0000259" key="4">
    <source>
        <dbReference type="Pfam" id="PF03865"/>
    </source>
</evidence>
<evidence type="ECO:0000259" key="6">
    <source>
        <dbReference type="Pfam" id="PF17287"/>
    </source>
</evidence>
<evidence type="ECO:0000256" key="1">
    <source>
        <dbReference type="ARBA" id="ARBA00022452"/>
    </source>
</evidence>
<keyword evidence="2" id="KW-0812">Transmembrane</keyword>
<keyword evidence="1" id="KW-1134">Transmembrane beta strand</keyword>
<keyword evidence="1" id="KW-0472">Membrane</keyword>
<evidence type="ECO:0000259" key="5">
    <source>
        <dbReference type="Pfam" id="PF08479"/>
    </source>
</evidence>
<dbReference type="Proteomes" id="UP000607562">
    <property type="component" value="Unassembled WGS sequence"/>
</dbReference>
<dbReference type="Pfam" id="PF17287">
    <property type="entry name" value="POTRA_3"/>
    <property type="match status" value="1"/>
</dbReference>
<dbReference type="InterPro" id="IPR005565">
    <property type="entry name" value="Hemolysn_activator_HlyB_C"/>
</dbReference>
<dbReference type="InterPro" id="IPR013686">
    <property type="entry name" value="Polypept-transport_assoc_ShlB"/>
</dbReference>
<evidence type="ECO:0000313" key="7">
    <source>
        <dbReference type="EMBL" id="MBI6635240.1"/>
    </source>
</evidence>
<dbReference type="PANTHER" id="PTHR34597">
    <property type="entry name" value="SLR1661 PROTEIN"/>
    <property type="match status" value="1"/>
</dbReference>
<sequence length="569" mass="61336">MKSTPGTLGFHACITTTLYVTTLWLFTAIQVARAASSIDTVTSTQRLQDLQLKSLQSQALGTPDALTATPLPFANALKLPEESPCFVIRTVEWKGADDFDWLERAPAILGQCVGGEGLTIYRRWVAAQLMASGYITTQVLIPAQDLSSGHLIVQLIPGRMGKIDQPPASLGWPGMAFPAAKGELLNVRDLDQALENVRRLPGQATTALNLIPGADLGESDVIIQQAPQARRVFGLLTADNSGIDATGRHQLGGIVAVDSPTGLYDQLLLTYSTDTDFNNHTRGSSAKSLAWNVPAGYALLSFGASEWTSKQALFKDLGGRSIAFSSRTRRVDAGLDYVVSRSNRSKSVLNARLVNREDRAWVASTELQQLHRQITSYELGLTHRANLRFGKSTVQAGVRGSLPGLSKTPGALYEQQDWNGRYHLFTAKASFEIPFDLGAMRLGYRNALVYQYAPVPVPSTEYMQIGGRYSVRGFDGNTTLAGPTGWTLRNELSITAFSGSQAYAALDAGAVSPVGGQRQGRQPLIGAAVGLRGNVSRFGYDLALGMPIKSTDEMSTATPTVDFSLSSRF</sequence>
<dbReference type="InterPro" id="IPR051544">
    <property type="entry name" value="TPS_OM_transporter"/>
</dbReference>
<dbReference type="EMBL" id="JAEILM010000075">
    <property type="protein sequence ID" value="MBI6635240.1"/>
    <property type="molecule type" value="Genomic_DNA"/>
</dbReference>
<dbReference type="InterPro" id="IPR035251">
    <property type="entry name" value="ShlB_POTRA"/>
</dbReference>
<evidence type="ECO:0000256" key="2">
    <source>
        <dbReference type="ARBA" id="ARBA00022692"/>
    </source>
</evidence>
<gene>
    <name evidence="7" type="ORF">YA0871_21495</name>
</gene>
<dbReference type="Pfam" id="PF08479">
    <property type="entry name" value="POTRA_2"/>
    <property type="match status" value="1"/>
</dbReference>
<feature type="domain" description="Haemolysin activator HlyB C-terminal" evidence="4">
    <location>
        <begin position="217"/>
        <end position="533"/>
    </location>
</feature>
<dbReference type="InterPro" id="IPR027282">
    <property type="entry name" value="TPS"/>
</dbReference>
<comment type="caution">
    <text evidence="7">The sequence shown here is derived from an EMBL/GenBank/DDBJ whole genome shotgun (WGS) entry which is preliminary data.</text>
</comment>
<dbReference type="Gene3D" id="3.10.20.310">
    <property type="entry name" value="membrane protein fhac"/>
    <property type="match status" value="1"/>
</dbReference>
<accession>A0ABS0V8A2</accession>
<dbReference type="Gene3D" id="2.40.160.50">
    <property type="entry name" value="membrane protein fhac: a member of the omp85/tpsb transporter family"/>
    <property type="match status" value="1"/>
</dbReference>
<dbReference type="PANTHER" id="PTHR34597:SF3">
    <property type="entry name" value="OUTER MEMBRANE TRANSPORTER CDIB"/>
    <property type="match status" value="1"/>
</dbReference>
<proteinExistence type="predicted"/>
<reference evidence="7 8" key="1">
    <citation type="submission" date="2020-12" db="EMBL/GenBank/DDBJ databases">
        <title>Comparative genomic insights into the epidemiology and virulence of plant pathogenic Pseudomonads from Turkey.</title>
        <authorList>
            <person name="Dillon M."/>
            <person name="Ruiz-Bedoya T."/>
            <person name="Bendalovic-Torma C."/>
            <person name="Guttman K.M."/>
            <person name="Kwak H."/>
            <person name="Middleton M.A."/>
            <person name="Wang P.W."/>
            <person name="Horuz S."/>
            <person name="Aysan Y."/>
            <person name="Guttman D.S."/>
        </authorList>
    </citation>
    <scope>NUCLEOTIDE SEQUENCE [LARGE SCALE GENOMIC DNA]</scope>
    <source>
        <strain evidence="7 8">Marul_2_1</strain>
    </source>
</reference>
<evidence type="ECO:0000313" key="8">
    <source>
        <dbReference type="Proteomes" id="UP000607562"/>
    </source>
</evidence>
<keyword evidence="8" id="KW-1185">Reference proteome</keyword>
<dbReference type="Pfam" id="PF03865">
    <property type="entry name" value="ShlB"/>
    <property type="match status" value="1"/>
</dbReference>
<dbReference type="PIRSF" id="PIRSF029745">
    <property type="entry name" value="FhaC"/>
    <property type="match status" value="1"/>
</dbReference>